<dbReference type="AlphaFoldDB" id="A0A821XT75"/>
<dbReference type="EMBL" id="CAJOBS010011981">
    <property type="protein sequence ID" value="CAF4947017.1"/>
    <property type="molecule type" value="Genomic_DNA"/>
</dbReference>
<accession>A0A821XT75</accession>
<organism evidence="1 2">
    <name type="scientific">Rotaria socialis</name>
    <dbReference type="NCBI Taxonomy" id="392032"/>
    <lineage>
        <taxon>Eukaryota</taxon>
        <taxon>Metazoa</taxon>
        <taxon>Spiralia</taxon>
        <taxon>Gnathifera</taxon>
        <taxon>Rotifera</taxon>
        <taxon>Eurotatoria</taxon>
        <taxon>Bdelloidea</taxon>
        <taxon>Philodinida</taxon>
        <taxon>Philodinidae</taxon>
        <taxon>Rotaria</taxon>
    </lineage>
</organism>
<evidence type="ECO:0000313" key="1">
    <source>
        <dbReference type="EMBL" id="CAF4947017.1"/>
    </source>
</evidence>
<comment type="caution">
    <text evidence="1">The sequence shown here is derived from an EMBL/GenBank/DDBJ whole genome shotgun (WGS) entry which is preliminary data.</text>
</comment>
<dbReference type="Proteomes" id="UP000663838">
    <property type="component" value="Unassembled WGS sequence"/>
</dbReference>
<feature type="non-terminal residue" evidence="1">
    <location>
        <position position="1"/>
    </location>
</feature>
<name>A0A821XT75_9BILA</name>
<reference evidence="1" key="1">
    <citation type="submission" date="2021-02" db="EMBL/GenBank/DDBJ databases">
        <authorList>
            <person name="Nowell W R."/>
        </authorList>
    </citation>
    <scope>NUCLEOTIDE SEQUENCE</scope>
</reference>
<proteinExistence type="predicted"/>
<sequence length="76" mass="8356">GLQLILSSSIVDEEKASVNETRTSLARDKREVLPAEKQLQTYNSTNNGFVALISCSPGSNRDINDKCRETQVSLLC</sequence>
<evidence type="ECO:0000313" key="2">
    <source>
        <dbReference type="Proteomes" id="UP000663838"/>
    </source>
</evidence>
<gene>
    <name evidence="1" type="ORF">TOA249_LOCUS33684</name>
</gene>
<protein>
    <submittedName>
        <fullName evidence="1">Uncharacterized protein</fullName>
    </submittedName>
</protein>